<proteinExistence type="predicted"/>
<feature type="region of interest" description="Disordered" evidence="1">
    <location>
        <begin position="121"/>
        <end position="145"/>
    </location>
</feature>
<dbReference type="EMBL" id="BLLF01004596">
    <property type="protein sequence ID" value="GFH29919.1"/>
    <property type="molecule type" value="Genomic_DNA"/>
</dbReference>
<accession>A0A6A0AAT1</accession>
<dbReference type="AlphaFoldDB" id="A0A6A0AAT1"/>
<name>A0A6A0AAT1_HAELA</name>
<feature type="non-terminal residue" evidence="2">
    <location>
        <position position="1"/>
    </location>
</feature>
<evidence type="ECO:0000313" key="3">
    <source>
        <dbReference type="Proteomes" id="UP000485058"/>
    </source>
</evidence>
<keyword evidence="3" id="KW-1185">Reference proteome</keyword>
<dbReference type="Proteomes" id="UP000485058">
    <property type="component" value="Unassembled WGS sequence"/>
</dbReference>
<reference evidence="2 3" key="1">
    <citation type="submission" date="2020-02" db="EMBL/GenBank/DDBJ databases">
        <title>Draft genome sequence of Haematococcus lacustris strain NIES-144.</title>
        <authorList>
            <person name="Morimoto D."/>
            <person name="Nakagawa S."/>
            <person name="Yoshida T."/>
            <person name="Sawayama S."/>
        </authorList>
    </citation>
    <scope>NUCLEOTIDE SEQUENCE [LARGE SCALE GENOMIC DNA]</scope>
    <source>
        <strain evidence="2 3">NIES-144</strain>
    </source>
</reference>
<gene>
    <name evidence="2" type="ORF">HaLaN_28670</name>
</gene>
<feature type="non-terminal residue" evidence="2">
    <location>
        <position position="145"/>
    </location>
</feature>
<feature type="region of interest" description="Disordered" evidence="1">
    <location>
        <begin position="1"/>
        <end position="81"/>
    </location>
</feature>
<sequence length="145" mass="14782">MPCSPNAGGTQLRGRLGTCSARPASRTPLEYTKSVQSAESHSPPRACTRSSWTLEPDTAAAGERRGWMGRAAGGSQGKAMRPVPASMAEALMRAGPFPGRALAGAGESAALPGLQGSEAGSCAQLPVSHDRPQLLGTGQLPGRSM</sequence>
<protein>
    <submittedName>
        <fullName evidence="2">Uncharacterized protein</fullName>
    </submittedName>
</protein>
<organism evidence="2 3">
    <name type="scientific">Haematococcus lacustris</name>
    <name type="common">Green alga</name>
    <name type="synonym">Haematococcus pluvialis</name>
    <dbReference type="NCBI Taxonomy" id="44745"/>
    <lineage>
        <taxon>Eukaryota</taxon>
        <taxon>Viridiplantae</taxon>
        <taxon>Chlorophyta</taxon>
        <taxon>core chlorophytes</taxon>
        <taxon>Chlorophyceae</taxon>
        <taxon>CS clade</taxon>
        <taxon>Chlamydomonadales</taxon>
        <taxon>Haematococcaceae</taxon>
        <taxon>Haematococcus</taxon>
    </lineage>
</organism>
<evidence type="ECO:0000256" key="1">
    <source>
        <dbReference type="SAM" id="MobiDB-lite"/>
    </source>
</evidence>
<comment type="caution">
    <text evidence="2">The sequence shown here is derived from an EMBL/GenBank/DDBJ whole genome shotgun (WGS) entry which is preliminary data.</text>
</comment>
<evidence type="ECO:0000313" key="2">
    <source>
        <dbReference type="EMBL" id="GFH29919.1"/>
    </source>
</evidence>